<evidence type="ECO:0000256" key="1">
    <source>
        <dbReference type="SAM" id="SignalP"/>
    </source>
</evidence>
<gene>
    <name evidence="2" type="ORF">SCNU_06175</name>
</gene>
<dbReference type="STRING" id="644548.SCNU_06175"/>
<dbReference type="RefSeq" id="WP_009678478.1">
    <property type="nucleotide sequence ID" value="NZ_AEUD01000004.1"/>
</dbReference>
<comment type="caution">
    <text evidence="2">The sequence shown here is derived from an EMBL/GenBank/DDBJ whole genome shotgun (WGS) entry which is preliminary data.</text>
</comment>
<dbReference type="EMBL" id="AEUD01000004">
    <property type="protein sequence ID" value="EGD55805.1"/>
    <property type="molecule type" value="Genomic_DNA"/>
</dbReference>
<keyword evidence="3" id="KW-1185">Reference proteome</keyword>
<reference evidence="2 3" key="1">
    <citation type="journal article" date="2011" name="J. Bacteriol.">
        <title>Draft Genome Sequence of Gordonia neofelifaecis NRRL B-59395, a Cholesterol-Degrading Actinomycete.</title>
        <authorList>
            <person name="Ge F."/>
            <person name="Li W."/>
            <person name="Chen G."/>
            <person name="Liu Y."/>
            <person name="Zhang G."/>
            <person name="Yong B."/>
            <person name="Wang Q."/>
            <person name="Wang N."/>
            <person name="Huang Z."/>
            <person name="Li W."/>
            <person name="Wang J."/>
            <person name="Wu C."/>
            <person name="Xie Q."/>
            <person name="Liu G."/>
        </authorList>
    </citation>
    <scope>NUCLEOTIDE SEQUENCE [LARGE SCALE GENOMIC DNA]</scope>
    <source>
        <strain evidence="2 3">NRRL B-59395</strain>
    </source>
</reference>
<dbReference type="AlphaFoldDB" id="F1YHG7"/>
<accession>F1YHG7</accession>
<keyword evidence="1" id="KW-0732">Signal</keyword>
<feature type="signal peptide" evidence="1">
    <location>
        <begin position="1"/>
        <end position="21"/>
    </location>
</feature>
<evidence type="ECO:0000313" key="2">
    <source>
        <dbReference type="EMBL" id="EGD55805.1"/>
    </source>
</evidence>
<sequence>MRITKYAAVCMTTVTTAFAVAGVVAGPVGADTTPFPHLVLRDSFRVYVRITNESTHRARCVVGIHHGSERASVERVADVWASYRAGTATYDDVRRAQRVVRPAMQNLLFADLAPGDRLMQMSEDLKDSTEALSLLQECVWADAPPDNADFTAYYVDPALTAGALFGSS</sequence>
<evidence type="ECO:0000313" key="3">
    <source>
        <dbReference type="Proteomes" id="UP000035065"/>
    </source>
</evidence>
<name>F1YHG7_9ACTN</name>
<dbReference type="Proteomes" id="UP000035065">
    <property type="component" value="Unassembled WGS sequence"/>
</dbReference>
<proteinExistence type="predicted"/>
<organism evidence="2 3">
    <name type="scientific">Gordonia neofelifaecis NRRL B-59395</name>
    <dbReference type="NCBI Taxonomy" id="644548"/>
    <lineage>
        <taxon>Bacteria</taxon>
        <taxon>Bacillati</taxon>
        <taxon>Actinomycetota</taxon>
        <taxon>Actinomycetes</taxon>
        <taxon>Mycobacteriales</taxon>
        <taxon>Gordoniaceae</taxon>
        <taxon>Gordonia</taxon>
    </lineage>
</organism>
<protein>
    <submittedName>
        <fullName evidence="2">Uncharacterized protein</fullName>
    </submittedName>
</protein>
<feature type="chain" id="PRO_5039580208" evidence="1">
    <location>
        <begin position="22"/>
        <end position="168"/>
    </location>
</feature>